<name>U2HTS7_9SPHI</name>
<keyword evidence="1" id="KW-0472">Membrane</keyword>
<feature type="transmembrane region" description="Helical" evidence="1">
    <location>
        <begin position="79"/>
        <end position="104"/>
    </location>
</feature>
<protein>
    <submittedName>
        <fullName evidence="2">Uncharacterized protein</fullName>
    </submittedName>
</protein>
<dbReference type="Proteomes" id="UP000016584">
    <property type="component" value="Unassembled WGS sequence"/>
</dbReference>
<organism evidence="2 3">
    <name type="scientific">Sphingobacterium paucimobilis HER1398</name>
    <dbReference type="NCBI Taxonomy" id="1346330"/>
    <lineage>
        <taxon>Bacteria</taxon>
        <taxon>Pseudomonadati</taxon>
        <taxon>Bacteroidota</taxon>
        <taxon>Sphingobacteriia</taxon>
        <taxon>Sphingobacteriales</taxon>
        <taxon>Sphingobacteriaceae</taxon>
        <taxon>Sphingobacterium</taxon>
    </lineage>
</organism>
<dbReference type="AlphaFoldDB" id="U2HTS7"/>
<keyword evidence="3" id="KW-1185">Reference proteome</keyword>
<sequence>MNKVSEDYILKQDNTKEKQRSALLLFVLYIFIFFLLALLFPKENDQIFVPMYYLAAVSVLQLSYVAYYRSPLKSWSAVLLIIFFVLFCLFLAFSVYITGLAAAYQH</sequence>
<evidence type="ECO:0000313" key="2">
    <source>
        <dbReference type="EMBL" id="ERJ58922.1"/>
    </source>
</evidence>
<keyword evidence="1" id="KW-1133">Transmembrane helix</keyword>
<accession>U2HTS7</accession>
<evidence type="ECO:0000256" key="1">
    <source>
        <dbReference type="SAM" id="Phobius"/>
    </source>
</evidence>
<reference evidence="2 3" key="1">
    <citation type="journal article" date="2013" name="Genome Announc.">
        <title>The Draft Genome Sequence of Sphingomonas paucimobilis Strain HER1398 (Proteobacteria), Host to the Giant PAU Phage, Indicates That It Is a Member of the Genus Sphingobacterium (Bacteroidetes).</title>
        <authorList>
            <person name="White R.A.III."/>
            <person name="Suttle C.A."/>
        </authorList>
    </citation>
    <scope>NUCLEOTIDE SEQUENCE [LARGE SCALE GENOMIC DNA]</scope>
    <source>
        <strain evidence="2 3">HER1398</strain>
    </source>
</reference>
<feature type="transmembrane region" description="Helical" evidence="1">
    <location>
        <begin position="21"/>
        <end position="41"/>
    </location>
</feature>
<comment type="caution">
    <text evidence="2">The sequence shown here is derived from an EMBL/GenBank/DDBJ whole genome shotgun (WGS) entry which is preliminary data.</text>
</comment>
<proteinExistence type="predicted"/>
<feature type="transmembrane region" description="Helical" evidence="1">
    <location>
        <begin position="47"/>
        <end position="67"/>
    </location>
</feature>
<gene>
    <name evidence="2" type="ORF">M472_09075</name>
</gene>
<dbReference type="EMBL" id="ATDL01000015">
    <property type="protein sequence ID" value="ERJ58922.1"/>
    <property type="molecule type" value="Genomic_DNA"/>
</dbReference>
<dbReference type="STRING" id="1346330.M472_09075"/>
<evidence type="ECO:0000313" key="3">
    <source>
        <dbReference type="Proteomes" id="UP000016584"/>
    </source>
</evidence>
<keyword evidence="1" id="KW-0812">Transmembrane</keyword>